<keyword evidence="2" id="KW-1185">Reference proteome</keyword>
<gene>
    <name evidence="1" type="ORF">GmarT_02080</name>
</gene>
<accession>A0ABX5YF81</accession>
<dbReference type="InterPro" id="IPR051808">
    <property type="entry name" value="Type_IV_pilus_biogenesis"/>
</dbReference>
<reference evidence="1 2" key="1">
    <citation type="submission" date="2019-08" db="EMBL/GenBank/DDBJ databases">
        <title>Deep-cultivation of Planctomycetes and their phenomic and genomic characterization uncovers novel biology.</title>
        <authorList>
            <person name="Wiegand S."/>
            <person name="Jogler M."/>
            <person name="Boedeker C."/>
            <person name="Pinto D."/>
            <person name="Vollmers J."/>
            <person name="Rivas-Marin E."/>
            <person name="Kohn T."/>
            <person name="Peeters S.H."/>
            <person name="Heuer A."/>
            <person name="Rast P."/>
            <person name="Oberbeckmann S."/>
            <person name="Bunk B."/>
            <person name="Jeske O."/>
            <person name="Meyerdierks A."/>
            <person name="Storesund J.E."/>
            <person name="Kallscheuer N."/>
            <person name="Luecker S."/>
            <person name="Lage O.M."/>
            <person name="Pohl T."/>
            <person name="Merkel B.J."/>
            <person name="Hornburger P."/>
            <person name="Mueller R.-W."/>
            <person name="Bruemmer F."/>
            <person name="Labrenz M."/>
            <person name="Spormann A.M."/>
            <person name="Op den Camp H."/>
            <person name="Overmann J."/>
            <person name="Amann R."/>
            <person name="Jetten M.S.M."/>
            <person name="Mascher T."/>
            <person name="Medema M.H."/>
            <person name="Devos D.P."/>
            <person name="Kaster A.-K."/>
            <person name="Ovreas L."/>
            <person name="Rohde M."/>
            <person name="Galperin M.Y."/>
            <person name="Jogler C."/>
        </authorList>
    </citation>
    <scope>NUCLEOTIDE SEQUENCE [LARGE SCALE GENOMIC DNA]</scope>
    <source>
        <strain evidence="1 2">DSM 8797</strain>
    </source>
</reference>
<proteinExistence type="predicted"/>
<organism evidence="1 2">
    <name type="scientific">Gimesia maris</name>
    <dbReference type="NCBI Taxonomy" id="122"/>
    <lineage>
        <taxon>Bacteria</taxon>
        <taxon>Pseudomonadati</taxon>
        <taxon>Planctomycetota</taxon>
        <taxon>Planctomycetia</taxon>
        <taxon>Planctomycetales</taxon>
        <taxon>Planctomycetaceae</taxon>
        <taxon>Gimesia</taxon>
    </lineage>
</organism>
<sequence>MRFAAAVRATRRPGAGPLDLPAGNGIDHLELGPPSRERKQSMRYFLPLTLWMLTLSAAFSPVDAADSSNAKPPANASPLELKTWKALQQPIALTMEEMPLSEVLREISRRSGINLFLDSFGLEEVGLTPKTPVTIEVKGIKSKSVLNLLLEPMDLAYIIRDEVVVITSRTRSLGKPYVASYPVADLAVPVPLAGPVPADETEPVPNTPAIDFESLIDLIQTTVDPDSWETVGGNGSIQPHAASQSLVIRQTSKTHQRIEDLFTELRRQQDFQISLEMHFLENVPEDFWEQIGLDLDKQKTARPQPQNNGPLEGIILTDKEVALLLNEAQNNARTNLIQAPQVTLLNAQTAGVTNYTAGGKQHPLKHPCYIQPVISADRRDVRLNLRVSNPQSSAAAMWTCVNTVPDRQTILIEIAQQKTEIPVSVKIADTGELVYKYTSLEQTRSFLFIRPKIIVQDEEEKALFSGP</sequence>
<protein>
    <recommendedName>
        <fullName evidence="3">Secretin/TonB short N-terminal domain-containing protein</fullName>
    </recommendedName>
</protein>
<evidence type="ECO:0008006" key="3">
    <source>
        <dbReference type="Google" id="ProtNLM"/>
    </source>
</evidence>
<evidence type="ECO:0000313" key="2">
    <source>
        <dbReference type="Proteomes" id="UP000322887"/>
    </source>
</evidence>
<name>A0ABX5YF81_9PLAN</name>
<dbReference type="PANTHER" id="PTHR30604:SF1">
    <property type="entry name" value="DNA UTILIZATION PROTEIN HOFQ"/>
    <property type="match status" value="1"/>
</dbReference>
<dbReference type="EMBL" id="CP042910">
    <property type="protein sequence ID" value="QEG14373.1"/>
    <property type="molecule type" value="Genomic_DNA"/>
</dbReference>
<dbReference type="PANTHER" id="PTHR30604">
    <property type="entry name" value="PROTEIN TRANSPORT PROTEIN HOFQ"/>
    <property type="match status" value="1"/>
</dbReference>
<dbReference type="Proteomes" id="UP000322887">
    <property type="component" value="Chromosome"/>
</dbReference>
<evidence type="ECO:0000313" key="1">
    <source>
        <dbReference type="EMBL" id="QEG14373.1"/>
    </source>
</evidence>